<reference evidence="5 6" key="1">
    <citation type="journal article" date="2023" name="BMC Biol.">
        <title>The compact genome of the sponge Oopsacas minuta (Hexactinellida) is lacking key metazoan core genes.</title>
        <authorList>
            <person name="Santini S."/>
            <person name="Schenkelaars Q."/>
            <person name="Jourda C."/>
            <person name="Duchesne M."/>
            <person name="Belahbib H."/>
            <person name="Rocher C."/>
            <person name="Selva M."/>
            <person name="Riesgo A."/>
            <person name="Vervoort M."/>
            <person name="Leys S.P."/>
            <person name="Kodjabachian L."/>
            <person name="Le Bivic A."/>
            <person name="Borchiellini C."/>
            <person name="Claverie J.M."/>
            <person name="Renard E."/>
        </authorList>
    </citation>
    <scope>NUCLEOTIDE SEQUENCE [LARGE SCALE GENOMIC DNA]</scope>
    <source>
        <strain evidence="5">SPO-2</strain>
    </source>
</reference>
<feature type="domain" description="Tyrosine-protein phosphatase" evidence="3">
    <location>
        <begin position="2423"/>
        <end position="2525"/>
    </location>
</feature>
<dbReference type="PANTHER" id="PTHR22803">
    <property type="entry name" value="MANNOSE, PHOSPHOLIPASE, LECTIN RECEPTOR RELATED"/>
    <property type="match status" value="1"/>
</dbReference>
<evidence type="ECO:0000313" key="6">
    <source>
        <dbReference type="Proteomes" id="UP001165289"/>
    </source>
</evidence>
<dbReference type="Gene3D" id="3.10.100.10">
    <property type="entry name" value="Mannose-Binding Protein A, subunit A"/>
    <property type="match status" value="9"/>
</dbReference>
<dbReference type="InterPro" id="IPR016186">
    <property type="entry name" value="C-type_lectin-like/link_sf"/>
</dbReference>
<feature type="domain" description="C-type lectin" evidence="2">
    <location>
        <begin position="598"/>
        <end position="715"/>
    </location>
</feature>
<protein>
    <submittedName>
        <fullName evidence="5">Macrophage mannose receptor 1-like</fullName>
    </submittedName>
</protein>
<feature type="domain" description="C-type lectin" evidence="2">
    <location>
        <begin position="2251"/>
        <end position="2377"/>
    </location>
</feature>
<dbReference type="Proteomes" id="UP001165289">
    <property type="component" value="Unassembled WGS sequence"/>
</dbReference>
<dbReference type="SMART" id="SM00034">
    <property type="entry name" value="CLECT"/>
    <property type="match status" value="9"/>
</dbReference>
<dbReference type="Gene3D" id="3.90.190.10">
    <property type="entry name" value="Protein tyrosine phosphatase superfamily"/>
    <property type="match status" value="1"/>
</dbReference>
<keyword evidence="1" id="KW-0732">Signal</keyword>
<dbReference type="PROSITE" id="PS50056">
    <property type="entry name" value="TYR_PHOSPHATASE_2"/>
    <property type="match status" value="1"/>
</dbReference>
<evidence type="ECO:0000259" key="4">
    <source>
        <dbReference type="PROSITE" id="PS50056"/>
    </source>
</evidence>
<dbReference type="Pfam" id="PF00102">
    <property type="entry name" value="Y_phosphatase"/>
    <property type="match status" value="1"/>
</dbReference>
<keyword evidence="6" id="KW-1185">Reference proteome</keyword>
<gene>
    <name evidence="5" type="ORF">LOD99_6034</name>
</gene>
<accession>A0AAV7JN03</accession>
<feature type="chain" id="PRO_5043653113" evidence="1">
    <location>
        <begin position="25"/>
        <end position="2530"/>
    </location>
</feature>
<evidence type="ECO:0000313" key="5">
    <source>
        <dbReference type="EMBL" id="KAI6650357.1"/>
    </source>
</evidence>
<feature type="domain" description="C-type lectin" evidence="2">
    <location>
        <begin position="737"/>
        <end position="846"/>
    </location>
</feature>
<evidence type="ECO:0000256" key="1">
    <source>
        <dbReference type="SAM" id="SignalP"/>
    </source>
</evidence>
<feature type="domain" description="C-type lectin" evidence="2">
    <location>
        <begin position="1292"/>
        <end position="1401"/>
    </location>
</feature>
<feature type="signal peptide" evidence="1">
    <location>
        <begin position="1"/>
        <end position="24"/>
    </location>
</feature>
<feature type="domain" description="C-type lectin" evidence="2">
    <location>
        <begin position="179"/>
        <end position="287"/>
    </location>
</feature>
<proteinExistence type="predicted"/>
<dbReference type="InterPro" id="IPR000242">
    <property type="entry name" value="PTP_cat"/>
</dbReference>
<feature type="domain" description="Tyrosine specific protein phosphatases" evidence="4">
    <location>
        <begin position="2441"/>
        <end position="2516"/>
    </location>
</feature>
<keyword evidence="5" id="KW-0675">Receptor</keyword>
<dbReference type="GO" id="GO:0004725">
    <property type="term" value="F:protein tyrosine phosphatase activity"/>
    <property type="evidence" value="ECO:0007669"/>
    <property type="project" value="InterPro"/>
</dbReference>
<dbReference type="CDD" id="cd00037">
    <property type="entry name" value="CLECT"/>
    <property type="match status" value="8"/>
</dbReference>
<feature type="domain" description="C-type lectin" evidence="2">
    <location>
        <begin position="33"/>
        <end position="157"/>
    </location>
</feature>
<dbReference type="InterPro" id="IPR001304">
    <property type="entry name" value="C-type_lectin-like"/>
</dbReference>
<dbReference type="InterPro" id="IPR050111">
    <property type="entry name" value="C-type_lectin/snaclec_domain"/>
</dbReference>
<dbReference type="InterPro" id="IPR016187">
    <property type="entry name" value="CTDL_fold"/>
</dbReference>
<name>A0AAV7JN03_9METZ</name>
<dbReference type="EMBL" id="JAKMXF010000312">
    <property type="protein sequence ID" value="KAI6650357.1"/>
    <property type="molecule type" value="Genomic_DNA"/>
</dbReference>
<dbReference type="InterPro" id="IPR029021">
    <property type="entry name" value="Prot-tyrosine_phosphatase-like"/>
</dbReference>
<dbReference type="SMART" id="SM00194">
    <property type="entry name" value="PTPc"/>
    <property type="match status" value="1"/>
</dbReference>
<dbReference type="SUPFAM" id="SSF56436">
    <property type="entry name" value="C-type lectin-like"/>
    <property type="match status" value="9"/>
</dbReference>
<organism evidence="5 6">
    <name type="scientific">Oopsacas minuta</name>
    <dbReference type="NCBI Taxonomy" id="111878"/>
    <lineage>
        <taxon>Eukaryota</taxon>
        <taxon>Metazoa</taxon>
        <taxon>Porifera</taxon>
        <taxon>Hexactinellida</taxon>
        <taxon>Hexasterophora</taxon>
        <taxon>Lyssacinosida</taxon>
        <taxon>Leucopsacidae</taxon>
        <taxon>Oopsacas</taxon>
    </lineage>
</organism>
<dbReference type="PROSITE" id="PS50055">
    <property type="entry name" value="TYR_PHOSPHATASE_PTP"/>
    <property type="match status" value="1"/>
</dbReference>
<dbReference type="Pfam" id="PF00059">
    <property type="entry name" value="Lectin_C"/>
    <property type="match status" value="8"/>
</dbReference>
<feature type="domain" description="C-type lectin" evidence="2">
    <location>
        <begin position="1699"/>
        <end position="1824"/>
    </location>
</feature>
<dbReference type="InterPro" id="IPR000387">
    <property type="entry name" value="Tyr_Pase_dom"/>
</dbReference>
<evidence type="ECO:0000259" key="2">
    <source>
        <dbReference type="PROSITE" id="PS50041"/>
    </source>
</evidence>
<evidence type="ECO:0000259" key="3">
    <source>
        <dbReference type="PROSITE" id="PS50055"/>
    </source>
</evidence>
<sequence>MGTNFYQVVLLFTISASLSGILTAQTPNISLIYDDTTFGYFIVSPINWTNAKVECNNWGGNLTTIKSAVEDSLLFYSAPNSNTLYSSCYIGLNDITVEAGTVDTAFVWVDGSTSTYRNFQSNPGIPSPSGVANHDCVRTRYNNNAGELSTGWINRDCASTRSCYFCNKAGNSQGCDLIYNGSCYRLFKVNTGISWLDAQSSCAIWGGDLTSITTERENNYLYTIIPDTVSNCWIGLNDRSVEGTYTWIDGSVYSHTNWTGSAPNVIDEDCVDIIRTGEGSWGIVDCDITTTNAFLCKRSSSVTTVGGFGQLTNGGLDFVTISENTFLFSPHTLAYGGEENIVITWIFSQNSDLSSSQPETPTYENMEAGWSWLAVDIAKQGYYQCQVNSLTYTIGLYDNSLTTVAIEGTQYVYIVGIDREDVLLLCDPADSGDLSILKWSLTGSEDFLNPINIYNERNNLPEQSTDLNCVRGSSIIFSNFISVQVPEITIQIGSISASKFTAVCPAINAFAIPLSTQDITLSTNIIGYWTVLGVAEPTGSTTTIANFMAGNAGLYEFYINNWDGVDVCAIQITLSSSPAITAMNPEEEFIFDDNTFGYFTISSGINWITAQLNCINWGGNLATIKSAEEDSLLFYSITDLDNAFSCSIGLNDIDVDAGTNASAFVWVDGSNSTYRNFRSDFGIVSPSDDDPIHDCVRFRYQVGGVVSTGWINRQCHFTRVCYFCSKQDNSQGCDLIYDDFCYRLYEVSDGINWLDAQSSCAVWGGDLTSITTERENNYLYTIIPDTVSNCWIGLNDRDNNDGMYTWIDDSTSTFTNWEGGTPNAGNADCVDIIRTGVGSWETVDCETTTINAFLCKRASSVTTVGGFGQLTNGRLDFVTISENTFLFTPHTLAYGGEENIAITWIFSENSDLSSSQPEIPTYENIEAGWSWLAVDITKQGYYQCEANSSTYTIGLYDPSLTTVAAGASSYQYIVGIDREDVLLLCNPMESGSLSMLRWTLSSGGDFLNPINIYNSRADLPEASTEFTCKRGANLLSTNTISVIAPLLTISYGVVPAESFSLLYPEMNMLAVPSAVQDVILSINIDGSWILPDDTDSTGSALTIPNFSSLNDGLYKFYTNNWDDVEVCIIQIELTSSTTVTGTPDIELTYDNSAIGFFTTTDTTWFTSQLDCLNWGGNLATINSAVEDSLLFYSSTDINTHFSCWIGLNDIENDAGNDANAFVWVDGSSSTYRNFGILGQSYPVATASWDCVRNRYKSTGELSIGWENQACTDTTNCYFCNKQVNLQGCDLIYNGFCYRVFEVSTGINWLDAQSSCAVWGGDLTSITTERENNYLYTIIPDTVSNCWIGLNDRDNNDGMYTWIDDSTSTFTNWEGGTPNAGNADCVDIIRTGVGSWETVDCETTTINAFLCKRASSVTTAGGFGQLTNGRLDFVTISENTFLFTPHTLAYGGEENITITWIFSENSDLSSSQPEIPTYENIEAGWSWLAVDITKQGYYQCQVNSATYTIGLYDPSLTTVAVEGQTYMYIVGVDSEDILLLCNPTEIGSLSTIKWDSTYNNPIHVNTESATLPTESTAFSCMREGTTIVTINLSITVPEMSVHYGQFLVESFSLTYPLMNVIDIALETKDVSLSINLEGKWTDPEGVDTTSSTLVIAEFMQAGIYTFHTNNWDQGEVIAMQINITSSPALTVMDPEEEFTFGGTTFGYFTNSPSIDWLTAQLSCILWGGNLATIKSGVEDDLLYYSITDIQTYFRCYIGLNDILVDAGTNGSAFVWVDGSTSTYRNFGTLEYTYPRDVANFDCVRFRYKEGGAGPISDGWINGFCNTPIDCHFCIKPATPNVCDLIYEGSCYRIFDVSTGINWLDAQSSCAVWGGDLTSISTERENNYLYTIIMSNNYWIGLNDRSEEGTYTWTDGTTFSYANWTNPPSNDGDCIEINTAGGVSWETVNCEDTINTFVCKRASTSTVTIVDRFGELTNERFDFQLLNSNTFLFTSRTLACGGERSNNIVWNFSENSDLSNSVSMTATYSSTETGLSWLAVNINKQGYYQCQTSTSSYLIGLYDPSLTTVAVEGVTYIYLVGVDSEDILLLCDPTEIGSLSAIMWDSMYNNPFNISIESAKLPTESRAFSCMREGTTIATIYLSVTVPEISIFYGLFLAESFSSTYPSTNKIAIPLETIDISISINLIGKWNIPRDMNTTDSTIEIAEFMEENAGTYTFYTDNNWNQKEVIAMQINITSAPPRPVLIPDEEFTYGDTSFGFVSNSTKLDWLSAQLNCNNWGTRGNLATIKSAVEDSLLFYSSTDINTYFSCFIGLNDIDIDAGTNASAFVWVDGSTSTYRNFDSLLGMNPGGGNSAWDCVRFRYRNVAAVLSNGWINRGCGDMRNCYFCSQPATPSVCDLIYNGSCYRLYEEICLKNTLAGKEHSFTQCISPIWNEDGTVLDSLYVIGLLTKIMKQKQDSNNVPIIIHCEDGISKTGIILTVLNSIRDFNIRKSINLFNTVKILRKQRMNMVHTLACYTTCYSLLNEYCSIHL</sequence>
<comment type="caution">
    <text evidence="5">The sequence shown here is derived from an EMBL/GenBank/DDBJ whole genome shotgun (WGS) entry which is preliminary data.</text>
</comment>
<feature type="domain" description="C-type lectin" evidence="2">
    <location>
        <begin position="1149"/>
        <end position="1270"/>
    </location>
</feature>
<dbReference type="SMART" id="SM00404">
    <property type="entry name" value="PTPc_motif"/>
    <property type="match status" value="1"/>
</dbReference>
<dbReference type="SUPFAM" id="SSF52799">
    <property type="entry name" value="(Phosphotyrosine protein) phosphatases II"/>
    <property type="match status" value="1"/>
</dbReference>
<feature type="domain" description="C-type lectin" evidence="2">
    <location>
        <begin position="1845"/>
        <end position="1949"/>
    </location>
</feature>
<dbReference type="InterPro" id="IPR003595">
    <property type="entry name" value="Tyr_Pase_cat"/>
</dbReference>
<dbReference type="PRINTS" id="PR00700">
    <property type="entry name" value="PRTYPHPHTASE"/>
</dbReference>
<dbReference type="PROSITE" id="PS50041">
    <property type="entry name" value="C_TYPE_LECTIN_2"/>
    <property type="match status" value="9"/>
</dbReference>